<sequence>MEREILIEVRDYSSETFEGFVLDRFNRLTQQPDLVPFSLSGTGFSILDQMRVYGELRDAVLMGEIGEDTAKEKFVEKTTEDMAAFYLEYLKRIPVLPIKIGFRENSGEREVICPKYDSALLSEIVSWEEREGKTKEAVISASDQLVQAEGQTMVVFTSPIGWSGFAQPYTETQTYAYLVDEMGSLSGMTVRSSMTLAENEEMLRLLGGAGFVIDGLSEKERIKKVAGEVVVCENASIDDLLEVIGKVRGRTLPVFDDQSTGQRYYLDEIKEAVERRDEFFRIDGQIESIMEEFEKYVWERVDFLSSLDENQVQDLMIEMGRVVLTMSFVLQGKETGAVGEEGDYSEYQRAYSFVQSMGGCNGGGEESGGKNSSAGGEKFVRKCGMCGYVLFRMIRAGFRCPSCGGVYRGC</sequence>
<dbReference type="AlphaFoldDB" id="A0A1F8CS88"/>
<dbReference type="EMBL" id="MGHY01000018">
    <property type="protein sequence ID" value="OGM79213.1"/>
    <property type="molecule type" value="Genomic_DNA"/>
</dbReference>
<proteinExistence type="predicted"/>
<name>A0A1F8CS88_9BACT</name>
<dbReference type="Proteomes" id="UP000178999">
    <property type="component" value="Unassembled WGS sequence"/>
</dbReference>
<accession>A0A1F8CS88</accession>
<evidence type="ECO:0000313" key="2">
    <source>
        <dbReference type="Proteomes" id="UP000178999"/>
    </source>
</evidence>
<evidence type="ECO:0000313" key="1">
    <source>
        <dbReference type="EMBL" id="OGM79213.1"/>
    </source>
</evidence>
<dbReference type="STRING" id="1802538.A2382_00305"/>
<protein>
    <submittedName>
        <fullName evidence="1">Uncharacterized protein</fullName>
    </submittedName>
</protein>
<gene>
    <name evidence="1" type="ORF">A2382_00305</name>
</gene>
<organism evidence="1 2">
    <name type="scientific">Candidatus Woesebacteria bacterium RIFOXYB1_FULL_38_16</name>
    <dbReference type="NCBI Taxonomy" id="1802538"/>
    <lineage>
        <taxon>Bacteria</taxon>
        <taxon>Candidatus Woeseibacteriota</taxon>
    </lineage>
</organism>
<reference evidence="1 2" key="1">
    <citation type="journal article" date="2016" name="Nat. Commun.">
        <title>Thousands of microbial genomes shed light on interconnected biogeochemical processes in an aquifer system.</title>
        <authorList>
            <person name="Anantharaman K."/>
            <person name="Brown C.T."/>
            <person name="Hug L.A."/>
            <person name="Sharon I."/>
            <person name="Castelle C.J."/>
            <person name="Probst A.J."/>
            <person name="Thomas B.C."/>
            <person name="Singh A."/>
            <person name="Wilkins M.J."/>
            <person name="Karaoz U."/>
            <person name="Brodie E.L."/>
            <person name="Williams K.H."/>
            <person name="Hubbard S.S."/>
            <person name="Banfield J.F."/>
        </authorList>
    </citation>
    <scope>NUCLEOTIDE SEQUENCE [LARGE SCALE GENOMIC DNA]</scope>
</reference>
<comment type="caution">
    <text evidence="1">The sequence shown here is derived from an EMBL/GenBank/DDBJ whole genome shotgun (WGS) entry which is preliminary data.</text>
</comment>